<proteinExistence type="predicted"/>
<feature type="non-terminal residue" evidence="2">
    <location>
        <position position="582"/>
    </location>
</feature>
<dbReference type="EMBL" id="JANBQB010001385">
    <property type="protein sequence ID" value="KAJ1971413.1"/>
    <property type="molecule type" value="Genomic_DNA"/>
</dbReference>
<accession>A0A9W8AXL0</accession>
<sequence>MSLEPATGKSSDPMVNHDDADSGTASANQHSAAARDQELHLFGRLIDELETGLQKRDPIDWTRLVDYSRNWRKHVPDDVVPELSTTHLREFHDATDQMITTAAESPEATSTRVSSPSPSSPPPSSASGYSSATTQGRLPRSTKMAPHELPLEELSQQQSSGQLHSTASTSHQASNNLWLNLMLQLVPPSQRKQYLDRLSPGPSSPSSIQKRTYATKAAQKKKLAAKSRGEPIPPSSKMKGLPTMPFTLNRRGKYAEDLQVLYYPPELYQRLVPAQTPTEAFQSRQLRPQRMGTPVPLSHPLVDRTAQDSSSGLGGDEKPKPETALIADKTTADFVDYNDLQRPTQASPSTDPSGSYEFTATSTITLPLEPGDLVDIFAVDQSIPQFGVVLASSLPETGSSQYQVLTMTHQVLTVTDRSISFWIPGFIFSNASVLETCWRNYCRDHPRYHMSVSREVYKSYLKKGFRDGSRDYLAPTFSGASDQRLATDLQHALPTPDNILRAIPALRFAMNQWRQQIETWYWSHHFHYEGLYDSLWNSVQPKAPHTELTTPTATAASCGQAWRPVTQADPTHPWDSSDWDPN</sequence>
<gene>
    <name evidence="2" type="ORF">H4R34_005753</name>
</gene>
<feature type="compositionally biased region" description="Low complexity" evidence="1">
    <location>
        <begin position="103"/>
        <end position="117"/>
    </location>
</feature>
<feature type="region of interest" description="Disordered" evidence="1">
    <location>
        <begin position="103"/>
        <end position="141"/>
    </location>
</feature>
<keyword evidence="3" id="KW-1185">Reference proteome</keyword>
<evidence type="ECO:0000256" key="1">
    <source>
        <dbReference type="SAM" id="MobiDB-lite"/>
    </source>
</evidence>
<organism evidence="2 3">
    <name type="scientific">Dimargaris verticillata</name>
    <dbReference type="NCBI Taxonomy" id="2761393"/>
    <lineage>
        <taxon>Eukaryota</taxon>
        <taxon>Fungi</taxon>
        <taxon>Fungi incertae sedis</taxon>
        <taxon>Zoopagomycota</taxon>
        <taxon>Kickxellomycotina</taxon>
        <taxon>Dimargaritomycetes</taxon>
        <taxon>Dimargaritales</taxon>
        <taxon>Dimargaritaceae</taxon>
        <taxon>Dimargaris</taxon>
    </lineage>
</organism>
<feature type="region of interest" description="Disordered" evidence="1">
    <location>
        <begin position="193"/>
        <end position="243"/>
    </location>
</feature>
<comment type="caution">
    <text evidence="2">The sequence shown here is derived from an EMBL/GenBank/DDBJ whole genome shotgun (WGS) entry which is preliminary data.</text>
</comment>
<evidence type="ECO:0000313" key="3">
    <source>
        <dbReference type="Proteomes" id="UP001151582"/>
    </source>
</evidence>
<dbReference type="AlphaFoldDB" id="A0A9W8AXL0"/>
<dbReference type="OrthoDB" id="10633033at2759"/>
<protein>
    <submittedName>
        <fullName evidence="2">Uncharacterized protein</fullName>
    </submittedName>
</protein>
<evidence type="ECO:0000313" key="2">
    <source>
        <dbReference type="EMBL" id="KAJ1971413.1"/>
    </source>
</evidence>
<name>A0A9W8AXL0_9FUNG</name>
<reference evidence="2" key="1">
    <citation type="submission" date="2022-07" db="EMBL/GenBank/DDBJ databases">
        <title>Phylogenomic reconstructions and comparative analyses of Kickxellomycotina fungi.</title>
        <authorList>
            <person name="Reynolds N.K."/>
            <person name="Stajich J.E."/>
            <person name="Barry K."/>
            <person name="Grigoriev I.V."/>
            <person name="Crous P."/>
            <person name="Smith M.E."/>
        </authorList>
    </citation>
    <scope>NUCLEOTIDE SEQUENCE</scope>
    <source>
        <strain evidence="2">RSA 567</strain>
    </source>
</reference>
<feature type="region of interest" description="Disordered" evidence="1">
    <location>
        <begin position="279"/>
        <end position="325"/>
    </location>
</feature>
<dbReference type="Proteomes" id="UP001151582">
    <property type="component" value="Unassembled WGS sequence"/>
</dbReference>
<feature type="region of interest" description="Disordered" evidence="1">
    <location>
        <begin position="1"/>
        <end position="35"/>
    </location>
</feature>